<sequence length="51" mass="6379">MRKHYNQYDPLLGYRENDYEPLQLNVQKRPDSIIEFILWGMWSFIKHLIIR</sequence>
<dbReference type="EMBL" id="JBHRVQ010000001">
    <property type="protein sequence ID" value="MFC3389034.1"/>
    <property type="molecule type" value="Genomic_DNA"/>
</dbReference>
<organism evidence="1 2">
    <name type="scientific">Salinicoccus sesuvii</name>
    <dbReference type="NCBI Taxonomy" id="868281"/>
    <lineage>
        <taxon>Bacteria</taxon>
        <taxon>Bacillati</taxon>
        <taxon>Bacillota</taxon>
        <taxon>Bacilli</taxon>
        <taxon>Bacillales</taxon>
        <taxon>Staphylococcaceae</taxon>
        <taxon>Salinicoccus</taxon>
    </lineage>
</organism>
<name>A0ABV7N804_9STAP</name>
<accession>A0ABV7N804</accession>
<evidence type="ECO:0000313" key="1">
    <source>
        <dbReference type="EMBL" id="MFC3389034.1"/>
    </source>
</evidence>
<comment type="caution">
    <text evidence="1">The sequence shown here is derived from an EMBL/GenBank/DDBJ whole genome shotgun (WGS) entry which is preliminary data.</text>
</comment>
<keyword evidence="2" id="KW-1185">Reference proteome</keyword>
<proteinExistence type="predicted"/>
<dbReference type="RefSeq" id="WP_380655428.1">
    <property type="nucleotide sequence ID" value="NZ_JBHRVQ010000001.1"/>
</dbReference>
<gene>
    <name evidence="1" type="ORF">ACFOEO_10650</name>
</gene>
<evidence type="ECO:0000313" key="2">
    <source>
        <dbReference type="Proteomes" id="UP001595637"/>
    </source>
</evidence>
<protein>
    <submittedName>
        <fullName evidence="1">Uncharacterized protein</fullName>
    </submittedName>
</protein>
<reference evidence="2" key="1">
    <citation type="journal article" date="2019" name="Int. J. Syst. Evol. Microbiol.">
        <title>The Global Catalogue of Microorganisms (GCM) 10K type strain sequencing project: providing services to taxonomists for standard genome sequencing and annotation.</title>
        <authorList>
            <consortium name="The Broad Institute Genomics Platform"/>
            <consortium name="The Broad Institute Genome Sequencing Center for Infectious Disease"/>
            <person name="Wu L."/>
            <person name="Ma J."/>
        </authorList>
    </citation>
    <scope>NUCLEOTIDE SEQUENCE [LARGE SCALE GENOMIC DNA]</scope>
    <source>
        <strain evidence="2">CCM 7756</strain>
    </source>
</reference>
<dbReference type="Proteomes" id="UP001595637">
    <property type="component" value="Unassembled WGS sequence"/>
</dbReference>